<dbReference type="Proteomes" id="UP000824005">
    <property type="component" value="Unassembled WGS sequence"/>
</dbReference>
<organism evidence="9 10">
    <name type="scientific">Candidatus Agrococcus pullicola</name>
    <dbReference type="NCBI Taxonomy" id="2838429"/>
    <lineage>
        <taxon>Bacteria</taxon>
        <taxon>Bacillati</taxon>
        <taxon>Actinomycetota</taxon>
        <taxon>Actinomycetes</taxon>
        <taxon>Micrococcales</taxon>
        <taxon>Microbacteriaceae</taxon>
        <taxon>Agrococcus</taxon>
    </lineage>
</organism>
<keyword evidence="3" id="KW-0813">Transport</keyword>
<evidence type="ECO:0000313" key="10">
    <source>
        <dbReference type="Proteomes" id="UP000824005"/>
    </source>
</evidence>
<dbReference type="PANTHER" id="PTHR30472">
    <property type="entry name" value="FERRIC ENTEROBACTIN TRANSPORT SYSTEM PERMEASE PROTEIN"/>
    <property type="match status" value="1"/>
</dbReference>
<keyword evidence="5 8" id="KW-0812">Transmembrane</keyword>
<feature type="non-terminal residue" evidence="9">
    <location>
        <position position="1"/>
    </location>
</feature>
<dbReference type="InterPro" id="IPR037294">
    <property type="entry name" value="ABC_BtuC-like"/>
</dbReference>
<keyword evidence="6 8" id="KW-1133">Transmembrane helix</keyword>
<evidence type="ECO:0000313" key="9">
    <source>
        <dbReference type="EMBL" id="HIY66050.1"/>
    </source>
</evidence>
<dbReference type="AlphaFoldDB" id="A0A9D2CA48"/>
<evidence type="ECO:0000256" key="1">
    <source>
        <dbReference type="ARBA" id="ARBA00004651"/>
    </source>
</evidence>
<evidence type="ECO:0000256" key="4">
    <source>
        <dbReference type="ARBA" id="ARBA00022475"/>
    </source>
</evidence>
<evidence type="ECO:0000256" key="2">
    <source>
        <dbReference type="ARBA" id="ARBA00007935"/>
    </source>
</evidence>
<feature type="transmembrane region" description="Helical" evidence="8">
    <location>
        <begin position="60"/>
        <end position="82"/>
    </location>
</feature>
<evidence type="ECO:0000256" key="3">
    <source>
        <dbReference type="ARBA" id="ARBA00022448"/>
    </source>
</evidence>
<protein>
    <submittedName>
        <fullName evidence="9">Iron ABC transporter permease</fullName>
    </submittedName>
</protein>
<reference evidence="9" key="2">
    <citation type="submission" date="2021-04" db="EMBL/GenBank/DDBJ databases">
        <authorList>
            <person name="Gilroy R."/>
        </authorList>
    </citation>
    <scope>NUCLEOTIDE SEQUENCE</scope>
    <source>
        <strain evidence="9">ChiGjej1B1-98</strain>
    </source>
</reference>
<name>A0A9D2CA48_9MICO</name>
<evidence type="ECO:0000256" key="7">
    <source>
        <dbReference type="ARBA" id="ARBA00023136"/>
    </source>
</evidence>
<evidence type="ECO:0000256" key="8">
    <source>
        <dbReference type="SAM" id="Phobius"/>
    </source>
</evidence>
<comment type="subcellular location">
    <subcellularLocation>
        <location evidence="1">Cell membrane</location>
        <topology evidence="1">Multi-pass membrane protein</topology>
    </subcellularLocation>
</comment>
<proteinExistence type="inferred from homology"/>
<dbReference type="GO" id="GO:0033214">
    <property type="term" value="P:siderophore-iron import into cell"/>
    <property type="evidence" value="ECO:0007669"/>
    <property type="project" value="TreeGrafter"/>
</dbReference>
<dbReference type="PANTHER" id="PTHR30472:SF1">
    <property type="entry name" value="FE(3+) DICITRATE TRANSPORT SYSTEM PERMEASE PROTEIN FECC-RELATED"/>
    <property type="match status" value="1"/>
</dbReference>
<comment type="caution">
    <text evidence="9">The sequence shown here is derived from an EMBL/GenBank/DDBJ whole genome shotgun (WGS) entry which is preliminary data.</text>
</comment>
<evidence type="ECO:0000256" key="6">
    <source>
        <dbReference type="ARBA" id="ARBA00022989"/>
    </source>
</evidence>
<dbReference type="GO" id="GO:0005886">
    <property type="term" value="C:plasma membrane"/>
    <property type="evidence" value="ECO:0007669"/>
    <property type="project" value="UniProtKB-SubCell"/>
</dbReference>
<feature type="transmembrane region" description="Helical" evidence="8">
    <location>
        <begin position="20"/>
        <end position="48"/>
    </location>
</feature>
<dbReference type="GO" id="GO:0022857">
    <property type="term" value="F:transmembrane transporter activity"/>
    <property type="evidence" value="ECO:0007669"/>
    <property type="project" value="InterPro"/>
</dbReference>
<dbReference type="Pfam" id="PF01032">
    <property type="entry name" value="FecCD"/>
    <property type="match status" value="1"/>
</dbReference>
<gene>
    <name evidence="9" type="ORF">H9830_07220</name>
</gene>
<comment type="similarity">
    <text evidence="2">Belongs to the binding-protein-dependent transport system permease family. FecCD subfamily.</text>
</comment>
<evidence type="ECO:0000256" key="5">
    <source>
        <dbReference type="ARBA" id="ARBA00022692"/>
    </source>
</evidence>
<dbReference type="Gene3D" id="1.10.3470.10">
    <property type="entry name" value="ABC transporter involved in vitamin B12 uptake, BtuC"/>
    <property type="match status" value="1"/>
</dbReference>
<dbReference type="SUPFAM" id="SSF81345">
    <property type="entry name" value="ABC transporter involved in vitamin B12 uptake, BtuC"/>
    <property type="match status" value="1"/>
</dbReference>
<dbReference type="InterPro" id="IPR000522">
    <property type="entry name" value="ABC_transptr_permease_BtuC"/>
</dbReference>
<dbReference type="EMBL" id="DXDC01000209">
    <property type="protein sequence ID" value="HIY66050.1"/>
    <property type="molecule type" value="Genomic_DNA"/>
</dbReference>
<keyword evidence="7 8" id="KW-0472">Membrane</keyword>
<feature type="transmembrane region" description="Helical" evidence="8">
    <location>
        <begin position="88"/>
        <end position="106"/>
    </location>
</feature>
<accession>A0A9D2CA48</accession>
<sequence>LGDDVARSLGVNILRVRLLSGAVVVVLAGAAVAAAGPIGFVGLAVPHIARAMAGADYRWIQAYAVLLGPILLLAADILGRVILVSGELQVGIITALLGAPVLIMLARRRKLVSA</sequence>
<reference evidence="9" key="1">
    <citation type="journal article" date="2021" name="PeerJ">
        <title>Extensive microbial diversity within the chicken gut microbiome revealed by metagenomics and culture.</title>
        <authorList>
            <person name="Gilroy R."/>
            <person name="Ravi A."/>
            <person name="Getino M."/>
            <person name="Pursley I."/>
            <person name="Horton D.L."/>
            <person name="Alikhan N.F."/>
            <person name="Baker D."/>
            <person name="Gharbi K."/>
            <person name="Hall N."/>
            <person name="Watson M."/>
            <person name="Adriaenssens E.M."/>
            <person name="Foster-Nyarko E."/>
            <person name="Jarju S."/>
            <person name="Secka A."/>
            <person name="Antonio M."/>
            <person name="Oren A."/>
            <person name="Chaudhuri R.R."/>
            <person name="La Ragione R."/>
            <person name="Hildebrand F."/>
            <person name="Pallen M.J."/>
        </authorList>
    </citation>
    <scope>NUCLEOTIDE SEQUENCE</scope>
    <source>
        <strain evidence="9">ChiGjej1B1-98</strain>
    </source>
</reference>
<keyword evidence="4" id="KW-1003">Cell membrane</keyword>